<organism evidence="1 2">
    <name type="scientific">Rotaria socialis</name>
    <dbReference type="NCBI Taxonomy" id="392032"/>
    <lineage>
        <taxon>Eukaryota</taxon>
        <taxon>Metazoa</taxon>
        <taxon>Spiralia</taxon>
        <taxon>Gnathifera</taxon>
        <taxon>Rotifera</taxon>
        <taxon>Eurotatoria</taxon>
        <taxon>Bdelloidea</taxon>
        <taxon>Philodinida</taxon>
        <taxon>Philodinidae</taxon>
        <taxon>Rotaria</taxon>
    </lineage>
</organism>
<evidence type="ECO:0000313" key="1">
    <source>
        <dbReference type="EMBL" id="CAF5123040.1"/>
    </source>
</evidence>
<feature type="non-terminal residue" evidence="1">
    <location>
        <position position="18"/>
    </location>
</feature>
<name>A0A822F7I2_9BILA</name>
<comment type="caution">
    <text evidence="1">The sequence shown here is derived from an EMBL/GenBank/DDBJ whole genome shotgun (WGS) entry which is preliminary data.</text>
</comment>
<dbReference type="EMBL" id="CAJOBR010080877">
    <property type="protein sequence ID" value="CAF5123040.1"/>
    <property type="molecule type" value="Genomic_DNA"/>
</dbReference>
<sequence length="18" mass="2137">MDNLEQTLKTQISQMNDQ</sequence>
<protein>
    <submittedName>
        <fullName evidence="1">Uncharacterized protein</fullName>
    </submittedName>
</protein>
<proteinExistence type="predicted"/>
<dbReference type="AlphaFoldDB" id="A0A822F7I2"/>
<evidence type="ECO:0000313" key="2">
    <source>
        <dbReference type="Proteomes" id="UP000663848"/>
    </source>
</evidence>
<dbReference type="Proteomes" id="UP000663848">
    <property type="component" value="Unassembled WGS sequence"/>
</dbReference>
<gene>
    <name evidence="1" type="ORF">QYT958_LOCUS46174</name>
</gene>
<accession>A0A822F7I2</accession>
<reference evidence="1" key="1">
    <citation type="submission" date="2021-02" db="EMBL/GenBank/DDBJ databases">
        <authorList>
            <person name="Nowell W R."/>
        </authorList>
    </citation>
    <scope>NUCLEOTIDE SEQUENCE</scope>
</reference>